<dbReference type="InterPro" id="IPR017151">
    <property type="entry name" value="Xrn2/3/4"/>
</dbReference>
<dbReference type="PANTHER" id="PTHR12341:SF62">
    <property type="entry name" value="5'-3' EXORIBONUCLEASE 3-LIKE"/>
    <property type="match status" value="1"/>
</dbReference>
<comment type="caution">
    <text evidence="10">The sequence shown here is derived from an EMBL/GenBank/DDBJ whole genome shotgun (WGS) entry which is preliminary data.</text>
</comment>
<dbReference type="CDD" id="cd18673">
    <property type="entry name" value="PIN_XRN1-2-like"/>
    <property type="match status" value="1"/>
</dbReference>
<evidence type="ECO:0000259" key="9">
    <source>
        <dbReference type="Pfam" id="PF17846"/>
    </source>
</evidence>
<dbReference type="GO" id="GO:0004534">
    <property type="term" value="F:5'-3' RNA exonuclease activity"/>
    <property type="evidence" value="ECO:0007669"/>
    <property type="project" value="UniProtKB-UniRule"/>
</dbReference>
<feature type="domain" description="Xrn1 helical" evidence="9">
    <location>
        <begin position="346"/>
        <end position="485"/>
    </location>
</feature>
<gene>
    <name evidence="10" type="ORF">GIB67_019815</name>
</gene>
<dbReference type="Proteomes" id="UP000541444">
    <property type="component" value="Unassembled WGS sequence"/>
</dbReference>
<dbReference type="AlphaFoldDB" id="A0A7J7MK57"/>
<dbReference type="Pfam" id="PF17846">
    <property type="entry name" value="XRN_M"/>
    <property type="match status" value="2"/>
</dbReference>
<evidence type="ECO:0000256" key="3">
    <source>
        <dbReference type="ARBA" id="ARBA00022722"/>
    </source>
</evidence>
<dbReference type="InterPro" id="IPR041412">
    <property type="entry name" value="Xrn1_helical"/>
</dbReference>
<dbReference type="GO" id="GO:0000956">
    <property type="term" value="P:nuclear-transcribed mRNA catabolic process"/>
    <property type="evidence" value="ECO:0007669"/>
    <property type="project" value="TreeGrafter"/>
</dbReference>
<dbReference type="EMBL" id="JACGCM010001428">
    <property type="protein sequence ID" value="KAF6155289.1"/>
    <property type="molecule type" value="Genomic_DNA"/>
</dbReference>
<feature type="compositionally biased region" description="Basic and acidic residues" evidence="7">
    <location>
        <begin position="254"/>
        <end position="265"/>
    </location>
</feature>
<accession>A0A7J7MK57</accession>
<keyword evidence="2 6" id="KW-0507">mRNA processing</keyword>
<evidence type="ECO:0000256" key="5">
    <source>
        <dbReference type="ARBA" id="ARBA00022839"/>
    </source>
</evidence>
<sequence>MGVPAFYHWLRNKYPKVEVDVREEIKNAMVDTREANPNGMEFDNLYLDMNGIIHPCFHPDSQHQQPTSFDEVFDNIFEYIDHLFEIVRPRKLLYMAIDGVAPRAKMNQQRSRRFRAANDAEFVEAEENSLRRKFENEGIKILPIPQFENLDSNIIIPGTEFMDKLSKALQVYTKFRLHNDPGWEKIKVILSDGNVPGEGEHKIMNFIRLQRNLDGYDPNTCHCLYGLDADLIMLALATHEIHFSILREVDDQRQNRGVEKADSSKADSGLENSKGKCEKAHTVNGSKSISKKPYKVPSELVIYPTLQDIFHDIHSVTLFPLQFVNVWILREYLKLDLTISDAPCEIDLERIVDDFIFICFLTGNDFLPHMPTLEIRENAIDLLMSVYREEFKRRGGYLVDMQKLADKSSYVDLKRVERFILFVSMYEERIFNKRMIVREKIRRSILRKNAKVNYLDNEQGEASSQTRMSRLNLNCEACNVVENTKDLKRELECIISDKANIMKQGVQDKVQKYTEGLCWVLQYYFFGVCSWNWYYPYHYGPFASDLKGLGCTKVTFKTGSPFKPFDQLMGVLPPRSFRALPQPYWNLMTSEDSILVDFYPKDFEVDVDGKSQLWQGIVKLPFIDEERLLSETRKIEKELKDEEVKRNAESMDILVIKKSHSLCLQAQMLYTRHISGEQTQSREVLDVKASGGMNGFIHPLPEVSQLTQSGFRLKRMMDVPINSVLCVRYECLSGHSHIPRLLQNVELPEEILSESDIVREPLWHTYEGHMHGWLKLIVLCVVLDVTILAATNTSSAPVWCGLADD</sequence>
<evidence type="ECO:0000259" key="8">
    <source>
        <dbReference type="Pfam" id="PF03159"/>
    </source>
</evidence>
<comment type="similarity">
    <text evidence="1 6">Belongs to the 5'-3' exonuclease family. XRN2/RAT1 subfamily.</text>
</comment>
<dbReference type="PIRSF" id="PIRSF037239">
    <property type="entry name" value="Exonuclease_Xrn2"/>
    <property type="match status" value="1"/>
</dbReference>
<evidence type="ECO:0000256" key="1">
    <source>
        <dbReference type="ARBA" id="ARBA00006994"/>
    </source>
</evidence>
<proteinExistence type="inferred from homology"/>
<organism evidence="10 11">
    <name type="scientific">Kingdonia uniflora</name>
    <dbReference type="NCBI Taxonomy" id="39325"/>
    <lineage>
        <taxon>Eukaryota</taxon>
        <taxon>Viridiplantae</taxon>
        <taxon>Streptophyta</taxon>
        <taxon>Embryophyta</taxon>
        <taxon>Tracheophyta</taxon>
        <taxon>Spermatophyta</taxon>
        <taxon>Magnoliopsida</taxon>
        <taxon>Ranunculales</taxon>
        <taxon>Circaeasteraceae</taxon>
        <taxon>Kingdonia</taxon>
    </lineage>
</organism>
<keyword evidence="4 6" id="KW-0378">Hydrolase</keyword>
<evidence type="ECO:0000256" key="4">
    <source>
        <dbReference type="ARBA" id="ARBA00022801"/>
    </source>
</evidence>
<feature type="domain" description="Xrn1 helical" evidence="9">
    <location>
        <begin position="503"/>
        <end position="757"/>
    </location>
</feature>
<evidence type="ECO:0000256" key="7">
    <source>
        <dbReference type="SAM" id="MobiDB-lite"/>
    </source>
</evidence>
<dbReference type="GO" id="GO:0005634">
    <property type="term" value="C:nucleus"/>
    <property type="evidence" value="ECO:0007669"/>
    <property type="project" value="InterPro"/>
</dbReference>
<dbReference type="OrthoDB" id="372487at2759"/>
<evidence type="ECO:0000256" key="6">
    <source>
        <dbReference type="PIRNR" id="PIRNR037239"/>
    </source>
</evidence>
<dbReference type="PANTHER" id="PTHR12341">
    <property type="entry name" value="5'-&gt;3' EXORIBONUCLEASE"/>
    <property type="match status" value="1"/>
</dbReference>
<comment type="function">
    <text evidence="6">Possesses 5'-&gt;3' exoribonuclease activity. Acts as an endogenous post-transcriptional gene silencing (PTGS) suppressor.</text>
</comment>
<dbReference type="EC" id="3.1.13.-" evidence="6"/>
<dbReference type="GO" id="GO:0006397">
    <property type="term" value="P:mRNA processing"/>
    <property type="evidence" value="ECO:0007669"/>
    <property type="project" value="UniProtKB-UniRule"/>
</dbReference>
<protein>
    <recommendedName>
        <fullName evidence="6">5'-3' exoribonuclease</fullName>
        <ecNumber evidence="6">3.1.13.-</ecNumber>
    </recommendedName>
</protein>
<feature type="region of interest" description="Disordered" evidence="7">
    <location>
        <begin position="254"/>
        <end position="288"/>
    </location>
</feature>
<evidence type="ECO:0000256" key="2">
    <source>
        <dbReference type="ARBA" id="ARBA00022664"/>
    </source>
</evidence>
<name>A0A7J7MK57_9MAGN</name>
<evidence type="ECO:0000313" key="10">
    <source>
        <dbReference type="EMBL" id="KAF6155289.1"/>
    </source>
</evidence>
<dbReference type="Pfam" id="PF03159">
    <property type="entry name" value="XRN_N"/>
    <property type="match status" value="1"/>
</dbReference>
<dbReference type="Gene3D" id="1.25.40.1050">
    <property type="match status" value="1"/>
</dbReference>
<keyword evidence="3 6" id="KW-0540">Nuclease</keyword>
<feature type="domain" description="Xrn1 N-terminal" evidence="8">
    <location>
        <begin position="1"/>
        <end position="248"/>
    </location>
</feature>
<dbReference type="GO" id="GO:0003723">
    <property type="term" value="F:RNA binding"/>
    <property type="evidence" value="ECO:0007669"/>
    <property type="project" value="TreeGrafter"/>
</dbReference>
<reference evidence="10 11" key="1">
    <citation type="journal article" date="2020" name="IScience">
        <title>Genome Sequencing of the Endangered Kingdonia uniflora (Circaeasteraceae, Ranunculales) Reveals Potential Mechanisms of Evolutionary Specialization.</title>
        <authorList>
            <person name="Sun Y."/>
            <person name="Deng T."/>
            <person name="Zhang A."/>
            <person name="Moore M.J."/>
            <person name="Landis J.B."/>
            <person name="Lin N."/>
            <person name="Zhang H."/>
            <person name="Zhang X."/>
            <person name="Huang J."/>
            <person name="Zhang X."/>
            <person name="Sun H."/>
            <person name="Wang H."/>
        </authorList>
    </citation>
    <scope>NUCLEOTIDE SEQUENCE [LARGE SCALE GENOMIC DNA]</scope>
    <source>
        <strain evidence="10">TB1705</strain>
        <tissue evidence="10">Leaf</tissue>
    </source>
</reference>
<evidence type="ECO:0000313" key="11">
    <source>
        <dbReference type="Proteomes" id="UP000541444"/>
    </source>
</evidence>
<dbReference type="InterPro" id="IPR004859">
    <property type="entry name" value="Xrn1_N"/>
</dbReference>
<keyword evidence="5 6" id="KW-0269">Exonuclease</keyword>
<keyword evidence="11" id="KW-1185">Reference proteome</keyword>
<dbReference type="InterPro" id="IPR027073">
    <property type="entry name" value="5_3_exoribonuclease"/>
</dbReference>
<dbReference type="FunFam" id="3.40.50.12390:FF:000003">
    <property type="entry name" value="5'-3' exoribonuclease"/>
    <property type="match status" value="1"/>
</dbReference>
<dbReference type="Gene3D" id="3.40.50.12390">
    <property type="match status" value="2"/>
</dbReference>